<dbReference type="EMBL" id="LT907978">
    <property type="protein sequence ID" value="SOB72848.1"/>
    <property type="molecule type" value="Genomic_DNA"/>
</dbReference>
<dbReference type="Proteomes" id="UP000217549">
    <property type="component" value="Chromosome I"/>
</dbReference>
<dbReference type="STRING" id="39488.ERS852450_02915"/>
<evidence type="ECO:0000256" key="6">
    <source>
        <dbReference type="ARBA" id="ARBA00022723"/>
    </source>
</evidence>
<keyword evidence="8 12" id="KW-0862">Zinc</keyword>
<comment type="subunit">
    <text evidence="12">Monomer. Interacts with DnaB.</text>
</comment>
<evidence type="ECO:0000256" key="4">
    <source>
        <dbReference type="ARBA" id="ARBA00022695"/>
    </source>
</evidence>
<dbReference type="GO" id="GO:0003677">
    <property type="term" value="F:DNA binding"/>
    <property type="evidence" value="ECO:0007669"/>
    <property type="project" value="UniProtKB-KW"/>
</dbReference>
<sequence>MRYEEELIDEVREKNDIVDVISSYVSLKKRGSNYVGLCPFHNEKTPSFSVSRDKQMYYCFGCGQGGNVYTFLMEYNRLSFVEALQELAKRAGVELPEREQTAEEKQQADARLTLRDMNKEAAVYFHYLLKSKRGTQALVYLKDRGLSDEMINQFGLGYADIYRDDLYQYLKAKGFSDYQMKESSLVNIDTVKGNYDKFFNRVIFPIMDINQRVIGFGGRVMGEGEPKYLNSRETILFDKGRNLYGLNYAKRSRSKSLILCEGYMDVISLHQAGFTNAVAPLGTAFTPNQAMLLKRYTNEVILSFDSDGAGVKAALRALPILRENGLRGRVLSMKPYKDPDELIKAEGQEGYQKRIEEAESGRMFELLVLYGQYNQQDPESRTEFIHEIAKKLAQIEEPLERQTYLASAANRFMIRKNDLENLVNRYGLGYQYEKVNEQYKTPPETEERRQEKKKSNKNQPQRLLLTWLVEHPEMYQYIRAYIGADDFIEPLYHSVAIMLFEQLDNEEKINPAAILSRFTDAEEQKEIAAIFNTHLKYGLSSEDEDKALSDVVRKVKLASIEDEMVHTSDIVRWQELLSLKNKMQKFSISRS</sequence>
<comment type="function">
    <text evidence="12 13">RNA polymerase that catalyzes the synthesis of short RNA molecules used as primers for DNA polymerase during DNA replication.</text>
</comment>
<comment type="similarity">
    <text evidence="12 13">Belongs to the DnaG primase family.</text>
</comment>
<keyword evidence="17" id="KW-0067">ATP-binding</keyword>
<evidence type="ECO:0000256" key="15">
    <source>
        <dbReference type="SAM" id="MobiDB-lite"/>
    </source>
</evidence>
<evidence type="ECO:0000256" key="10">
    <source>
        <dbReference type="ARBA" id="ARBA00023125"/>
    </source>
</evidence>
<proteinExistence type="inferred from homology"/>
<keyword evidence="5 12" id="KW-0235">DNA replication</keyword>
<dbReference type="Pfam" id="PF10410">
    <property type="entry name" value="DnaB_bind"/>
    <property type="match status" value="1"/>
</dbReference>
<accession>A0A285PT95</accession>
<dbReference type="GO" id="GO:0006269">
    <property type="term" value="P:DNA replication, synthesis of primer"/>
    <property type="evidence" value="ECO:0007669"/>
    <property type="project" value="UniProtKB-UniRule"/>
</dbReference>
<keyword evidence="10 12" id="KW-0238">DNA-binding</keyword>
<dbReference type="InterPro" id="IPR037068">
    <property type="entry name" value="DNA_primase_core_N_sf"/>
</dbReference>
<dbReference type="SUPFAM" id="SSF56731">
    <property type="entry name" value="DNA primase core"/>
    <property type="match status" value="1"/>
</dbReference>
<evidence type="ECO:0000256" key="8">
    <source>
        <dbReference type="ARBA" id="ARBA00022833"/>
    </source>
</evidence>
<dbReference type="InterPro" id="IPR006295">
    <property type="entry name" value="DNA_primase_DnaG"/>
</dbReference>
<dbReference type="FunFam" id="3.90.580.10:FF:000001">
    <property type="entry name" value="DNA primase"/>
    <property type="match status" value="1"/>
</dbReference>
<dbReference type="CDD" id="cd03364">
    <property type="entry name" value="TOPRIM_DnaG_primases"/>
    <property type="match status" value="1"/>
</dbReference>
<dbReference type="GO" id="GO:0003899">
    <property type="term" value="F:DNA-directed RNA polymerase activity"/>
    <property type="evidence" value="ECO:0007669"/>
    <property type="project" value="UniProtKB-UniRule"/>
</dbReference>
<keyword evidence="1 12" id="KW-0240">DNA-directed RNA polymerase</keyword>
<dbReference type="InterPro" id="IPR002694">
    <property type="entry name" value="Znf_CHC2"/>
</dbReference>
<dbReference type="PANTHER" id="PTHR30313">
    <property type="entry name" value="DNA PRIMASE"/>
    <property type="match status" value="1"/>
</dbReference>
<keyword evidence="2 12" id="KW-0639">Primosome</keyword>
<keyword evidence="17" id="KW-0378">Hydrolase</keyword>
<feature type="region of interest" description="Disordered" evidence="15">
    <location>
        <begin position="437"/>
        <end position="457"/>
    </location>
</feature>
<evidence type="ECO:0000256" key="3">
    <source>
        <dbReference type="ARBA" id="ARBA00022679"/>
    </source>
</evidence>
<evidence type="ECO:0000259" key="16">
    <source>
        <dbReference type="PROSITE" id="PS50880"/>
    </source>
</evidence>
<evidence type="ECO:0000256" key="2">
    <source>
        <dbReference type="ARBA" id="ARBA00022515"/>
    </source>
</evidence>
<dbReference type="NCBIfam" id="TIGR01391">
    <property type="entry name" value="dnaG"/>
    <property type="match status" value="1"/>
</dbReference>
<keyword evidence="17" id="KW-0547">Nucleotide-binding</keyword>
<dbReference type="Gene3D" id="3.90.580.10">
    <property type="entry name" value="Zinc finger, CHC2-type domain"/>
    <property type="match status" value="1"/>
</dbReference>
<dbReference type="SMART" id="SM00400">
    <property type="entry name" value="ZnF_CHCC"/>
    <property type="match status" value="1"/>
</dbReference>
<dbReference type="EC" id="2.7.7.101" evidence="12"/>
<keyword evidence="17" id="KW-0347">Helicase</keyword>
<dbReference type="InterPro" id="IPR050219">
    <property type="entry name" value="DnaG_primase"/>
</dbReference>
<evidence type="ECO:0000256" key="13">
    <source>
        <dbReference type="PIRNR" id="PIRNR002811"/>
    </source>
</evidence>
<keyword evidence="18" id="KW-1185">Reference proteome</keyword>
<evidence type="ECO:0000256" key="9">
    <source>
        <dbReference type="ARBA" id="ARBA00022842"/>
    </source>
</evidence>
<dbReference type="GO" id="GO:0004386">
    <property type="term" value="F:helicase activity"/>
    <property type="evidence" value="ECO:0007669"/>
    <property type="project" value="UniProtKB-KW"/>
</dbReference>
<dbReference type="PROSITE" id="PS50880">
    <property type="entry name" value="TOPRIM"/>
    <property type="match status" value="1"/>
</dbReference>
<dbReference type="Pfam" id="PF08275">
    <property type="entry name" value="DNAG_N"/>
    <property type="match status" value="1"/>
</dbReference>
<feature type="zinc finger region" description="CHC2-type" evidence="12 14">
    <location>
        <begin position="38"/>
        <end position="62"/>
    </location>
</feature>
<dbReference type="InterPro" id="IPR034151">
    <property type="entry name" value="TOPRIM_DnaG_bac"/>
</dbReference>
<evidence type="ECO:0000256" key="12">
    <source>
        <dbReference type="HAMAP-Rule" id="MF_00974"/>
    </source>
</evidence>
<evidence type="ECO:0000256" key="1">
    <source>
        <dbReference type="ARBA" id="ARBA00022478"/>
    </source>
</evidence>
<dbReference type="InterPro" id="IPR016136">
    <property type="entry name" value="DNA_helicase_N/primase_C"/>
</dbReference>
<evidence type="ECO:0000313" key="17">
    <source>
        <dbReference type="EMBL" id="SOB72848.1"/>
    </source>
</evidence>
<dbReference type="HAMAP" id="MF_00974">
    <property type="entry name" value="DNA_primase_DnaG"/>
    <property type="match status" value="1"/>
</dbReference>
<dbReference type="SMART" id="SM00493">
    <property type="entry name" value="TOPRIM"/>
    <property type="match status" value="1"/>
</dbReference>
<dbReference type="AlphaFoldDB" id="A0A285PT95"/>
<evidence type="ECO:0000256" key="5">
    <source>
        <dbReference type="ARBA" id="ARBA00022705"/>
    </source>
</evidence>
<dbReference type="GO" id="GO:0008270">
    <property type="term" value="F:zinc ion binding"/>
    <property type="evidence" value="ECO:0007669"/>
    <property type="project" value="UniProtKB-UniRule"/>
</dbReference>
<keyword evidence="4 12" id="KW-0548">Nucleotidyltransferase</keyword>
<dbReference type="PIRSF" id="PIRSF002811">
    <property type="entry name" value="DnaG"/>
    <property type="match status" value="1"/>
</dbReference>
<dbReference type="FunFam" id="3.40.1360.10:FF:000002">
    <property type="entry name" value="DNA primase"/>
    <property type="match status" value="1"/>
</dbReference>
<dbReference type="RefSeq" id="WP_096240819.1">
    <property type="nucleotide sequence ID" value="NZ_LT907978.1"/>
</dbReference>
<keyword evidence="11 12" id="KW-0804">Transcription</keyword>
<evidence type="ECO:0000256" key="14">
    <source>
        <dbReference type="PIRSR" id="PIRSR002811-1"/>
    </source>
</evidence>
<gene>
    <name evidence="12" type="primary">dnaG</name>
    <name evidence="17" type="ORF">EHLA_2217</name>
</gene>
<dbReference type="GO" id="GO:0005737">
    <property type="term" value="C:cytoplasm"/>
    <property type="evidence" value="ECO:0007669"/>
    <property type="project" value="TreeGrafter"/>
</dbReference>
<name>A0A285PT95_9FIRM</name>
<protein>
    <recommendedName>
        <fullName evidence="12 13">DNA primase</fullName>
        <ecNumber evidence="12">2.7.7.101</ecNumber>
    </recommendedName>
</protein>
<dbReference type="Gene3D" id="3.40.1360.10">
    <property type="match status" value="1"/>
</dbReference>
<feature type="domain" description="Toprim" evidence="16">
    <location>
        <begin position="255"/>
        <end position="336"/>
    </location>
</feature>
<dbReference type="Pfam" id="PF13155">
    <property type="entry name" value="Toprim_2"/>
    <property type="match status" value="1"/>
</dbReference>
<dbReference type="InterPro" id="IPR030846">
    <property type="entry name" value="DnaG_bac"/>
</dbReference>
<comment type="cofactor">
    <cofactor evidence="12 13 14">
        <name>Zn(2+)</name>
        <dbReference type="ChEBI" id="CHEBI:29105"/>
    </cofactor>
    <text evidence="12 13 14">Binds 1 zinc ion per monomer.</text>
</comment>
<keyword evidence="3 12" id="KW-0808">Transferase</keyword>
<dbReference type="GO" id="GO:1990077">
    <property type="term" value="C:primosome complex"/>
    <property type="evidence" value="ECO:0007669"/>
    <property type="project" value="UniProtKB-KW"/>
</dbReference>
<organism evidence="17 18">
    <name type="scientific">Anaerobutyricum hallii</name>
    <dbReference type="NCBI Taxonomy" id="39488"/>
    <lineage>
        <taxon>Bacteria</taxon>
        <taxon>Bacillati</taxon>
        <taxon>Bacillota</taxon>
        <taxon>Clostridia</taxon>
        <taxon>Lachnospirales</taxon>
        <taxon>Lachnospiraceae</taxon>
        <taxon>Anaerobutyricum</taxon>
    </lineage>
</organism>
<evidence type="ECO:0000256" key="11">
    <source>
        <dbReference type="ARBA" id="ARBA00023163"/>
    </source>
</evidence>
<dbReference type="InterPro" id="IPR036977">
    <property type="entry name" value="DNA_primase_Znf_CHC2"/>
</dbReference>
<dbReference type="Gene3D" id="3.90.980.10">
    <property type="entry name" value="DNA primase, catalytic core, N-terminal domain"/>
    <property type="match status" value="1"/>
</dbReference>
<comment type="catalytic activity">
    <reaction evidence="12">
        <text>ssDNA + n NTP = ssDNA/pppN(pN)n-1 hybrid + (n-1) diphosphate.</text>
        <dbReference type="EC" id="2.7.7.101"/>
    </reaction>
</comment>
<dbReference type="InterPro" id="IPR019475">
    <property type="entry name" value="DNA_primase_DnaB-bd"/>
</dbReference>
<comment type="domain">
    <text evidence="12">Contains an N-terminal zinc-binding domain, a central core domain that contains the primase activity, and a C-terminal DnaB-binding domain.</text>
</comment>
<evidence type="ECO:0000313" key="18">
    <source>
        <dbReference type="Proteomes" id="UP000217549"/>
    </source>
</evidence>
<keyword evidence="6 12" id="KW-0479">Metal-binding</keyword>
<keyword evidence="9" id="KW-0460">Magnesium</keyword>
<dbReference type="KEGG" id="ehl:EHLA_2217"/>
<evidence type="ECO:0000256" key="7">
    <source>
        <dbReference type="ARBA" id="ARBA00022771"/>
    </source>
</evidence>
<keyword evidence="7 12" id="KW-0863">Zinc-finger</keyword>
<dbReference type="InterPro" id="IPR006171">
    <property type="entry name" value="TOPRIM_dom"/>
</dbReference>
<dbReference type="GO" id="GO:0000428">
    <property type="term" value="C:DNA-directed RNA polymerase complex"/>
    <property type="evidence" value="ECO:0007669"/>
    <property type="project" value="UniProtKB-KW"/>
</dbReference>
<dbReference type="InterPro" id="IPR013264">
    <property type="entry name" value="DNAG_N"/>
</dbReference>
<reference evidence="18" key="1">
    <citation type="submission" date="2017-09" db="EMBL/GenBank/DDBJ databases">
        <authorList>
            <person name="Shetty A S."/>
        </authorList>
    </citation>
    <scope>NUCLEOTIDE SEQUENCE [LARGE SCALE GENOMIC DNA]</scope>
</reference>
<dbReference type="Gene3D" id="1.10.860.10">
    <property type="entry name" value="DNAb Helicase, Chain A"/>
    <property type="match status" value="1"/>
</dbReference>
<dbReference type="SUPFAM" id="SSF57783">
    <property type="entry name" value="Zinc beta-ribbon"/>
    <property type="match status" value="1"/>
</dbReference>
<dbReference type="PANTHER" id="PTHR30313:SF2">
    <property type="entry name" value="DNA PRIMASE"/>
    <property type="match status" value="1"/>
</dbReference>
<dbReference type="Pfam" id="PF01807">
    <property type="entry name" value="Zn_ribbon_DnaG"/>
    <property type="match status" value="1"/>
</dbReference>